<evidence type="ECO:0000256" key="8">
    <source>
        <dbReference type="ARBA" id="ARBA00022842"/>
    </source>
</evidence>
<dbReference type="AlphaFoldDB" id="A0A6P1YDL0"/>
<evidence type="ECO:0000256" key="11">
    <source>
        <dbReference type="ARBA" id="ARBA00023447"/>
    </source>
</evidence>
<sequence>MAWASTYSNRGKLLEQIIEVANRQYRNKGIAEIQKIATPVKVLRTDKNGKIYGFWEKKSTVDFIGVCNGIPIAFDAKETTGKSLKFDNIHKHQIEFMTNWQQRGGQAFLVVYFSELNRYFRLSILELLQYMKNPLKSNKKSIPIKYFEEYAIELKTGQVFVLDYLKGLRK</sequence>
<keyword evidence="10 13" id="KW-0234">DNA repair</keyword>
<feature type="binding site" evidence="13">
    <location>
        <position position="60"/>
    </location>
    <ligand>
        <name>Mg(2+)</name>
        <dbReference type="ChEBI" id="CHEBI:18420"/>
    </ligand>
</feature>
<gene>
    <name evidence="13" type="primary">recU</name>
    <name evidence="14" type="ORF">G3A45_01375</name>
</gene>
<keyword evidence="3 13" id="KW-0540">Nuclease</keyword>
<evidence type="ECO:0000313" key="15">
    <source>
        <dbReference type="Proteomes" id="UP000464452"/>
    </source>
</evidence>
<dbReference type="PIRSF" id="PIRSF037785">
    <property type="entry name" value="RecU"/>
    <property type="match status" value="1"/>
</dbReference>
<dbReference type="RefSeq" id="WP_163234256.1">
    <property type="nucleotide sequence ID" value="NZ_CP048617.1"/>
</dbReference>
<name>A0A6P1YDL0_9FIRM</name>
<evidence type="ECO:0000256" key="10">
    <source>
        <dbReference type="ARBA" id="ARBA00023204"/>
    </source>
</evidence>
<evidence type="ECO:0000256" key="13">
    <source>
        <dbReference type="HAMAP-Rule" id="MF_00130"/>
    </source>
</evidence>
<dbReference type="HAMAP" id="MF_00130">
    <property type="entry name" value="RecU"/>
    <property type="match status" value="1"/>
</dbReference>
<keyword evidence="8 13" id="KW-0460">Magnesium</keyword>
<evidence type="ECO:0000256" key="3">
    <source>
        <dbReference type="ARBA" id="ARBA00022722"/>
    </source>
</evidence>
<dbReference type="CDD" id="cd22354">
    <property type="entry name" value="RecU-like"/>
    <property type="match status" value="1"/>
</dbReference>
<keyword evidence="5 13" id="KW-0255">Endonuclease</keyword>
<evidence type="ECO:0000256" key="2">
    <source>
        <dbReference type="ARBA" id="ARBA00022490"/>
    </source>
</evidence>
<feature type="binding site" evidence="13">
    <location>
        <position position="93"/>
    </location>
    <ligand>
        <name>Mg(2+)</name>
        <dbReference type="ChEBI" id="CHEBI:18420"/>
    </ligand>
</feature>
<dbReference type="EMBL" id="CP048617">
    <property type="protein sequence ID" value="QIB26076.1"/>
    <property type="molecule type" value="Genomic_DNA"/>
</dbReference>
<dbReference type="InterPro" id="IPR004612">
    <property type="entry name" value="Resolv_RecU"/>
</dbReference>
<dbReference type="Proteomes" id="UP000464452">
    <property type="component" value="Chromosome"/>
</dbReference>
<evidence type="ECO:0000256" key="1">
    <source>
        <dbReference type="ARBA" id="ARBA00004496"/>
    </source>
</evidence>
<dbReference type="GO" id="GO:0007059">
    <property type="term" value="P:chromosome segregation"/>
    <property type="evidence" value="ECO:0007669"/>
    <property type="project" value="UniProtKB-UniRule"/>
</dbReference>
<evidence type="ECO:0000256" key="5">
    <source>
        <dbReference type="ARBA" id="ARBA00022759"/>
    </source>
</evidence>
<dbReference type="GO" id="GO:0006310">
    <property type="term" value="P:DNA recombination"/>
    <property type="evidence" value="ECO:0007669"/>
    <property type="project" value="UniProtKB-UniRule"/>
</dbReference>
<keyword evidence="7 13" id="KW-0378">Hydrolase</keyword>
<evidence type="ECO:0000313" key="14">
    <source>
        <dbReference type="EMBL" id="QIB26076.1"/>
    </source>
</evidence>
<dbReference type="SUPFAM" id="SSF52980">
    <property type="entry name" value="Restriction endonuclease-like"/>
    <property type="match status" value="1"/>
</dbReference>
<feature type="binding site" evidence="13">
    <location>
        <position position="62"/>
    </location>
    <ligand>
        <name>Mg(2+)</name>
        <dbReference type="ChEBI" id="CHEBI:18420"/>
    </ligand>
</feature>
<evidence type="ECO:0000256" key="12">
    <source>
        <dbReference type="ARBA" id="ARBA00029523"/>
    </source>
</evidence>
<dbReference type="GO" id="GO:0003676">
    <property type="term" value="F:nucleic acid binding"/>
    <property type="evidence" value="ECO:0007669"/>
    <property type="project" value="InterPro"/>
</dbReference>
<protein>
    <recommendedName>
        <fullName evidence="12 13">Holliday junction resolvase RecU</fullName>
        <ecNumber evidence="13">3.1.21.10</ecNumber>
    </recommendedName>
    <alternativeName>
        <fullName evidence="13">Recombination protein U homolog</fullName>
    </alternativeName>
</protein>
<dbReference type="GO" id="GO:0000287">
    <property type="term" value="F:magnesium ion binding"/>
    <property type="evidence" value="ECO:0007669"/>
    <property type="project" value="UniProtKB-UniRule"/>
</dbReference>
<comment type="similarity">
    <text evidence="11 13">Belongs to the RecU family.</text>
</comment>
<dbReference type="Gene3D" id="3.40.1350.10">
    <property type="match status" value="1"/>
</dbReference>
<keyword evidence="6 13" id="KW-0227">DNA damage</keyword>
<keyword evidence="9 13" id="KW-0233">DNA recombination</keyword>
<feature type="binding site" evidence="13">
    <location>
        <position position="75"/>
    </location>
    <ligand>
        <name>Mg(2+)</name>
        <dbReference type="ChEBI" id="CHEBI:18420"/>
    </ligand>
</feature>
<dbReference type="EC" id="3.1.21.10" evidence="13"/>
<evidence type="ECO:0000256" key="6">
    <source>
        <dbReference type="ARBA" id="ARBA00022763"/>
    </source>
</evidence>
<keyword evidence="2 13" id="KW-0963">Cytoplasm</keyword>
<comment type="subcellular location">
    <subcellularLocation>
        <location evidence="1 13">Cytoplasm</location>
    </subcellularLocation>
</comment>
<comment type="function">
    <text evidence="13">Endonuclease that resolves Holliday junction intermediates in genetic recombination. Cleaves mobile four-strand junctions by introducing symmetrical nicks in paired strands. Promotes annealing of linear ssDNA with homologous dsDNA. Required for DNA repair, homologous recombination and chromosome segregation.</text>
</comment>
<feature type="site" description="Transition state stabilizer" evidence="13">
    <location>
        <position position="77"/>
    </location>
</feature>
<evidence type="ECO:0000256" key="9">
    <source>
        <dbReference type="ARBA" id="ARBA00023172"/>
    </source>
</evidence>
<dbReference type="GO" id="GO:0008821">
    <property type="term" value="F:crossover junction DNA endonuclease activity"/>
    <property type="evidence" value="ECO:0007669"/>
    <property type="project" value="UniProtKB-EC"/>
</dbReference>
<comment type="catalytic activity">
    <reaction evidence="13">
        <text>Endonucleolytic cleavage at a junction such as a reciprocal single-stranded crossover between two homologous DNA duplexes (Holliday junction).</text>
        <dbReference type="EC" id="3.1.21.10"/>
    </reaction>
</comment>
<dbReference type="InterPro" id="IPR011856">
    <property type="entry name" value="tRNA_endonuc-like_dom_sf"/>
</dbReference>
<accession>A0A6P1YDL0</accession>
<reference evidence="14 15" key="1">
    <citation type="submission" date="2020-02" db="EMBL/GenBank/DDBJ databases">
        <title>Thermophilic hydrogen producing bacteria, Caloranaerobacter azorensis.</title>
        <authorList>
            <person name="Baek K."/>
        </authorList>
    </citation>
    <scope>NUCLEOTIDE SEQUENCE [LARGE SCALE GENOMIC DNA]</scope>
    <source>
        <strain evidence="14 15">T3-1</strain>
    </source>
</reference>
<organism evidence="14 15">
    <name type="scientific">Caloranaerobacter azorensis</name>
    <dbReference type="NCBI Taxonomy" id="116090"/>
    <lineage>
        <taxon>Bacteria</taxon>
        <taxon>Bacillati</taxon>
        <taxon>Bacillota</taxon>
        <taxon>Tissierellia</taxon>
        <taxon>Tissierellales</taxon>
        <taxon>Thermohalobacteraceae</taxon>
        <taxon>Caloranaerobacter</taxon>
    </lineage>
</organism>
<dbReference type="GO" id="GO:0006281">
    <property type="term" value="P:DNA repair"/>
    <property type="evidence" value="ECO:0007669"/>
    <property type="project" value="UniProtKB-UniRule"/>
</dbReference>
<evidence type="ECO:0000256" key="7">
    <source>
        <dbReference type="ARBA" id="ARBA00022801"/>
    </source>
</evidence>
<dbReference type="Pfam" id="PF03838">
    <property type="entry name" value="RecU"/>
    <property type="match status" value="1"/>
</dbReference>
<dbReference type="GO" id="GO:0005737">
    <property type="term" value="C:cytoplasm"/>
    <property type="evidence" value="ECO:0007669"/>
    <property type="project" value="UniProtKB-SubCell"/>
</dbReference>
<keyword evidence="4 13" id="KW-0479">Metal-binding</keyword>
<proteinExistence type="inferred from homology"/>
<dbReference type="InterPro" id="IPR011335">
    <property type="entry name" value="Restrct_endonuc-II-like"/>
</dbReference>
<dbReference type="KEGG" id="cazo:G3A45_01375"/>
<evidence type="ECO:0000256" key="4">
    <source>
        <dbReference type="ARBA" id="ARBA00022723"/>
    </source>
</evidence>
<comment type="cofactor">
    <cofactor evidence="13">
        <name>Mg(2+)</name>
        <dbReference type="ChEBI" id="CHEBI:18420"/>
    </cofactor>
    <text evidence="13">Binds 1 Mg(2+) ion per subunit.</text>
</comment>